<dbReference type="AlphaFoldDB" id="A0A4Z2GE40"/>
<organism evidence="2 3">
    <name type="scientific">Liparis tanakae</name>
    <name type="common">Tanaka's snailfish</name>
    <dbReference type="NCBI Taxonomy" id="230148"/>
    <lineage>
        <taxon>Eukaryota</taxon>
        <taxon>Metazoa</taxon>
        <taxon>Chordata</taxon>
        <taxon>Craniata</taxon>
        <taxon>Vertebrata</taxon>
        <taxon>Euteleostomi</taxon>
        <taxon>Actinopterygii</taxon>
        <taxon>Neopterygii</taxon>
        <taxon>Teleostei</taxon>
        <taxon>Neoteleostei</taxon>
        <taxon>Acanthomorphata</taxon>
        <taxon>Eupercaria</taxon>
        <taxon>Perciformes</taxon>
        <taxon>Cottioidei</taxon>
        <taxon>Cottales</taxon>
        <taxon>Liparidae</taxon>
        <taxon>Liparis</taxon>
    </lineage>
</organism>
<evidence type="ECO:0000256" key="1">
    <source>
        <dbReference type="SAM" id="MobiDB-lite"/>
    </source>
</evidence>
<comment type="caution">
    <text evidence="2">The sequence shown here is derived from an EMBL/GenBank/DDBJ whole genome shotgun (WGS) entry which is preliminary data.</text>
</comment>
<dbReference type="EMBL" id="SRLO01000592">
    <property type="protein sequence ID" value="TNN51163.1"/>
    <property type="molecule type" value="Genomic_DNA"/>
</dbReference>
<protein>
    <submittedName>
        <fullName evidence="2">Uncharacterized protein</fullName>
    </submittedName>
</protein>
<reference evidence="2 3" key="1">
    <citation type="submission" date="2019-03" db="EMBL/GenBank/DDBJ databases">
        <title>First draft genome of Liparis tanakae, snailfish: a comprehensive survey of snailfish specific genes.</title>
        <authorList>
            <person name="Kim W."/>
            <person name="Song I."/>
            <person name="Jeong J.-H."/>
            <person name="Kim D."/>
            <person name="Kim S."/>
            <person name="Ryu S."/>
            <person name="Song J.Y."/>
            <person name="Lee S.K."/>
        </authorList>
    </citation>
    <scope>NUCLEOTIDE SEQUENCE [LARGE SCALE GENOMIC DNA]</scope>
    <source>
        <tissue evidence="2">Muscle</tissue>
    </source>
</reference>
<feature type="region of interest" description="Disordered" evidence="1">
    <location>
        <begin position="103"/>
        <end position="137"/>
    </location>
</feature>
<proteinExistence type="predicted"/>
<accession>A0A4Z2GE40</accession>
<feature type="compositionally biased region" description="Polar residues" evidence="1">
    <location>
        <begin position="1"/>
        <end position="18"/>
    </location>
</feature>
<feature type="compositionally biased region" description="Polar residues" evidence="1">
    <location>
        <begin position="122"/>
        <end position="133"/>
    </location>
</feature>
<gene>
    <name evidence="2" type="ORF">EYF80_038633</name>
</gene>
<dbReference type="Proteomes" id="UP000314294">
    <property type="component" value="Unassembled WGS sequence"/>
</dbReference>
<evidence type="ECO:0000313" key="3">
    <source>
        <dbReference type="Proteomes" id="UP000314294"/>
    </source>
</evidence>
<sequence>MYEYSTLSGCTTANSPTWTPDRMLRSSRHMSPDTNPSPPPTPEPLLLQHVVDGDLQGPGLEQQQGAEGVEERLQRLWQVGLLVRDEPRRQRVLLQLLQRHARQSGAHRLQHRHREDGKHVHSVTSSEGSASRTSRGDDVKNRFSFTMAAAFSHTNSWTHGFHKLLTFSLAV</sequence>
<keyword evidence="3" id="KW-1185">Reference proteome</keyword>
<evidence type="ECO:0000313" key="2">
    <source>
        <dbReference type="EMBL" id="TNN51163.1"/>
    </source>
</evidence>
<feature type="region of interest" description="Disordered" evidence="1">
    <location>
        <begin position="1"/>
        <end position="44"/>
    </location>
</feature>
<name>A0A4Z2GE40_9TELE</name>